<evidence type="ECO:0000259" key="4">
    <source>
        <dbReference type="PROSITE" id="PS51900"/>
    </source>
</evidence>
<accession>A0ABR9F586</accession>
<dbReference type="Pfam" id="PF13495">
    <property type="entry name" value="Phage_int_SAM_4"/>
    <property type="match status" value="1"/>
</dbReference>
<evidence type="ECO:0000256" key="2">
    <source>
        <dbReference type="ARBA" id="ARBA00023125"/>
    </source>
</evidence>
<evidence type="ECO:0000256" key="1">
    <source>
        <dbReference type="ARBA" id="ARBA00022908"/>
    </source>
</evidence>
<dbReference type="PROSITE" id="PS51900">
    <property type="entry name" value="CB"/>
    <property type="match status" value="1"/>
</dbReference>
<protein>
    <submittedName>
        <fullName evidence="5">Phage integrase N-terminal SAM-like domain-containing protein</fullName>
    </submittedName>
</protein>
<dbReference type="InterPro" id="IPR044068">
    <property type="entry name" value="CB"/>
</dbReference>
<evidence type="ECO:0000256" key="3">
    <source>
        <dbReference type="PROSITE-ProRule" id="PRU01248"/>
    </source>
</evidence>
<evidence type="ECO:0000313" key="6">
    <source>
        <dbReference type="Proteomes" id="UP001645039"/>
    </source>
</evidence>
<dbReference type="InterPro" id="IPR004107">
    <property type="entry name" value="Integrase_SAM-like_N"/>
</dbReference>
<dbReference type="EMBL" id="RRZD01000021">
    <property type="protein sequence ID" value="MBE0401641.1"/>
    <property type="molecule type" value="Genomic_DNA"/>
</dbReference>
<reference evidence="5 6" key="1">
    <citation type="submission" date="2020-07" db="EMBL/GenBank/DDBJ databases">
        <title>Halophilic bacteria isolated from french cheeses.</title>
        <authorList>
            <person name="Kothe C.I."/>
            <person name="Farah-Kraiem B."/>
            <person name="Renault P."/>
            <person name="Dridi B."/>
        </authorList>
    </citation>
    <scope>NUCLEOTIDE SEQUENCE [LARGE SCALE GENOMIC DNA]</scope>
    <source>
        <strain evidence="5 6">FME1</strain>
    </source>
</reference>
<keyword evidence="2 3" id="KW-0238">DNA-binding</keyword>
<proteinExistence type="predicted"/>
<dbReference type="Proteomes" id="UP001645039">
    <property type="component" value="Unassembled WGS sequence"/>
</dbReference>
<comment type="caution">
    <text evidence="5">The sequence shown here is derived from an EMBL/GenBank/DDBJ whole genome shotgun (WGS) entry which is preliminary data.</text>
</comment>
<organism evidence="5 6">
    <name type="scientific">Halomonas casei</name>
    <dbReference type="NCBI Taxonomy" id="2742613"/>
    <lineage>
        <taxon>Bacteria</taxon>
        <taxon>Pseudomonadati</taxon>
        <taxon>Pseudomonadota</taxon>
        <taxon>Gammaproteobacteria</taxon>
        <taxon>Oceanospirillales</taxon>
        <taxon>Halomonadaceae</taxon>
        <taxon>Halomonas</taxon>
    </lineage>
</organism>
<gene>
    <name evidence="5" type="ORF">EI168_16255</name>
</gene>
<keyword evidence="6" id="KW-1185">Reference proteome</keyword>
<feature type="domain" description="Core-binding (CB)" evidence="4">
    <location>
        <begin position="1"/>
        <end position="71"/>
    </location>
</feature>
<dbReference type="RefSeq" id="WP_096281659.1">
    <property type="nucleotide sequence ID" value="NZ_CP189763.1"/>
</dbReference>
<evidence type="ECO:0000313" key="5">
    <source>
        <dbReference type="EMBL" id="MBE0401641.1"/>
    </source>
</evidence>
<keyword evidence="1" id="KW-0229">DNA integration</keyword>
<name>A0ABR9F586_9GAMM</name>
<dbReference type="Gene3D" id="1.10.150.130">
    <property type="match status" value="1"/>
</dbReference>
<sequence>MKLMDRVRATLRVKRYSLRTEKTYCYWIRFFIRFHGIRHPATMAGEEVRQFLEHLAIERHVAASGSIRHFI</sequence>
<dbReference type="InterPro" id="IPR010998">
    <property type="entry name" value="Integrase_recombinase_N"/>
</dbReference>